<dbReference type="EMBL" id="JAENIG010000004">
    <property type="protein sequence ID" value="MBK1854997.1"/>
    <property type="molecule type" value="Genomic_DNA"/>
</dbReference>
<protein>
    <submittedName>
        <fullName evidence="2">DUF3883 domain-containing protein</fullName>
    </submittedName>
</protein>
<proteinExistence type="predicted"/>
<organism evidence="2 3">
    <name type="scientific">Oceaniferula flava</name>
    <dbReference type="NCBI Taxonomy" id="2800421"/>
    <lineage>
        <taxon>Bacteria</taxon>
        <taxon>Pseudomonadati</taxon>
        <taxon>Verrucomicrobiota</taxon>
        <taxon>Verrucomicrobiia</taxon>
        <taxon>Verrucomicrobiales</taxon>
        <taxon>Verrucomicrobiaceae</taxon>
        <taxon>Oceaniferula</taxon>
    </lineage>
</organism>
<name>A0AAE2V859_9BACT</name>
<keyword evidence="3" id="KW-1185">Reference proteome</keyword>
<accession>A0AAE2V859</accession>
<dbReference type="Pfam" id="PF13020">
    <property type="entry name" value="NOV_C"/>
    <property type="match status" value="1"/>
</dbReference>
<evidence type="ECO:0000313" key="2">
    <source>
        <dbReference type="EMBL" id="MBK1854997.1"/>
    </source>
</evidence>
<evidence type="ECO:0000259" key="1">
    <source>
        <dbReference type="Pfam" id="PF13020"/>
    </source>
</evidence>
<dbReference type="Proteomes" id="UP000634206">
    <property type="component" value="Unassembled WGS sequence"/>
</dbReference>
<reference evidence="2" key="1">
    <citation type="submission" date="2021-01" db="EMBL/GenBank/DDBJ databases">
        <title>Modified the classification status of verrucomicrobia.</title>
        <authorList>
            <person name="Feng X."/>
        </authorList>
    </citation>
    <scope>NUCLEOTIDE SEQUENCE</scope>
    <source>
        <strain evidence="2">5K15</strain>
    </source>
</reference>
<evidence type="ECO:0000313" key="3">
    <source>
        <dbReference type="Proteomes" id="UP000634206"/>
    </source>
</evidence>
<dbReference type="RefSeq" id="WP_309489608.1">
    <property type="nucleotide sequence ID" value="NZ_JAENIG010000004.1"/>
</dbReference>
<gene>
    <name evidence="2" type="ORF">JIN83_08495</name>
</gene>
<comment type="caution">
    <text evidence="2">The sequence shown here is derived from an EMBL/GenBank/DDBJ whole genome shotgun (WGS) entry which is preliminary data.</text>
</comment>
<dbReference type="AlphaFoldDB" id="A0AAE2V859"/>
<sequence>MMTISRINFRTQLDKFKKMVSSIDGRPFQSFSKGYAFEREGYKDELYAIARRRLAPGDWNVDLIGTGTILDRLIHAIEISASDENAGNNLLKWQQYGAHNILKDIKADHRCSELEALLFDFYTDQIDGQDVLEPLTKLIARKYPLVAYIFFIKDCDRYLPIAPEGFDRAFKRLGSSLKTNRRCNWENYAAYLDLIGHIRDLLRDEGFSNTRLLDAHSFCWMLTEVSEDSPEEALIEATKAANFIEARDLTKSLRLPARTNATDAQLNAARSIDYIKRAENQAAIGTLSEEIALKAEIQRLLDAGQTELAEQVEPVSANHTLGYDIHSYEVTGEPRLIEVKTISKSEGQSEFYTSWRQQEVASISDNYFYYLVHNPRSSKPTIEVIRAEDIRAELKSPIVYKITLPAR</sequence>
<feature type="domain" description="Protein NO VEIN C-terminal" evidence="1">
    <location>
        <begin position="289"/>
        <end position="381"/>
    </location>
</feature>
<dbReference type="InterPro" id="IPR024975">
    <property type="entry name" value="NOV_C"/>
</dbReference>